<feature type="region of interest" description="Disordered" evidence="2">
    <location>
        <begin position="511"/>
        <end position="601"/>
    </location>
</feature>
<dbReference type="GO" id="GO:0003756">
    <property type="term" value="F:protein disulfide isomerase activity"/>
    <property type="evidence" value="ECO:0007669"/>
    <property type="project" value="TreeGrafter"/>
</dbReference>
<dbReference type="AlphaFoldDB" id="A0A484L3B7"/>
<protein>
    <recommendedName>
        <fullName evidence="6">Thioredoxin domain-containing protein</fullName>
    </recommendedName>
</protein>
<feature type="chain" id="PRO_5019744284" description="Thioredoxin domain-containing protein" evidence="3">
    <location>
        <begin position="22"/>
        <end position="901"/>
    </location>
</feature>
<feature type="signal peptide" evidence="3">
    <location>
        <begin position="1"/>
        <end position="21"/>
    </location>
</feature>
<dbReference type="GO" id="GO:0005783">
    <property type="term" value="C:endoplasmic reticulum"/>
    <property type="evidence" value="ECO:0007669"/>
    <property type="project" value="TreeGrafter"/>
</dbReference>
<reference evidence="4 5" key="1">
    <citation type="submission" date="2018-04" db="EMBL/GenBank/DDBJ databases">
        <authorList>
            <person name="Vogel A."/>
        </authorList>
    </citation>
    <scope>NUCLEOTIDE SEQUENCE [LARGE SCALE GENOMIC DNA]</scope>
</reference>
<name>A0A484L3B7_9ASTE</name>
<keyword evidence="3" id="KW-0732">Signal</keyword>
<comment type="similarity">
    <text evidence="1">Belongs to the protein disulfide isomerase family.</text>
</comment>
<dbReference type="PANTHER" id="PTHR18929">
    <property type="entry name" value="PROTEIN DISULFIDE ISOMERASE"/>
    <property type="match status" value="1"/>
</dbReference>
<keyword evidence="5" id="KW-1185">Reference proteome</keyword>
<gene>
    <name evidence="4" type="ORF">CCAM_LOCUS12591</name>
</gene>
<proteinExistence type="inferred from homology"/>
<feature type="compositionally biased region" description="Basic and acidic residues" evidence="2">
    <location>
        <begin position="588"/>
        <end position="601"/>
    </location>
</feature>
<dbReference type="OrthoDB" id="1910803at2759"/>
<dbReference type="InterPro" id="IPR036249">
    <property type="entry name" value="Thioredoxin-like_sf"/>
</dbReference>
<evidence type="ECO:0000256" key="3">
    <source>
        <dbReference type="SAM" id="SignalP"/>
    </source>
</evidence>
<dbReference type="SUPFAM" id="SSF52833">
    <property type="entry name" value="Thioredoxin-like"/>
    <property type="match status" value="1"/>
</dbReference>
<dbReference type="Proteomes" id="UP000595140">
    <property type="component" value="Unassembled WGS sequence"/>
</dbReference>
<evidence type="ECO:0000313" key="4">
    <source>
        <dbReference type="EMBL" id="VFQ70815.1"/>
    </source>
</evidence>
<dbReference type="GO" id="GO:0034976">
    <property type="term" value="P:response to endoplasmic reticulum stress"/>
    <property type="evidence" value="ECO:0007669"/>
    <property type="project" value="TreeGrafter"/>
</dbReference>
<organism evidence="4 5">
    <name type="scientific">Cuscuta campestris</name>
    <dbReference type="NCBI Taxonomy" id="132261"/>
    <lineage>
        <taxon>Eukaryota</taxon>
        <taxon>Viridiplantae</taxon>
        <taxon>Streptophyta</taxon>
        <taxon>Embryophyta</taxon>
        <taxon>Tracheophyta</taxon>
        <taxon>Spermatophyta</taxon>
        <taxon>Magnoliopsida</taxon>
        <taxon>eudicotyledons</taxon>
        <taxon>Gunneridae</taxon>
        <taxon>Pentapetalae</taxon>
        <taxon>asterids</taxon>
        <taxon>lamiids</taxon>
        <taxon>Solanales</taxon>
        <taxon>Convolvulaceae</taxon>
        <taxon>Cuscuteae</taxon>
        <taxon>Cuscuta</taxon>
        <taxon>Cuscuta subgen. Grammica</taxon>
        <taxon>Cuscuta sect. Cleistogrammica</taxon>
    </lineage>
</organism>
<dbReference type="Gene3D" id="3.40.30.10">
    <property type="entry name" value="Glutaredoxin"/>
    <property type="match status" value="1"/>
</dbReference>
<dbReference type="EMBL" id="OOIL02000945">
    <property type="protein sequence ID" value="VFQ70815.1"/>
    <property type="molecule type" value="Genomic_DNA"/>
</dbReference>
<sequence>MRILKLALFLLLLRTFPAAHRQAVASEECNGGIPSVEWRTLTKRNYSSEIRLHPHLLLLVTVPWCGESRSLMKALGHALTIEPCKFGSLKLRVLFRNNEKMLADALGANNGISVVYYHHSVYYKYRGRLRAHNILSSIHYVMSLLPEELPLKAVNTPEELKDFLGSTDKALLLFEFCGWTHKVLASRKNNGTDYRFGLNEEYHGASVIESKIQQESTNEKMDCNIDDESGFIPHLNKFSLGNESAILEAENMSHDGSSCEIKEFVHFKSFLEKSVIVPREFFLPPERLKFGLVTNRSLLSIINIEDPGSWLMTLQVAGCPTCSHVLKEGDDLKAAIQTQASLITELENDADDDGLSLPVNKPSILLFVDRYSDLLTLREDSKKAMDAFRELALQYHNSHLETGKDYKISEKASIKAIQELSTSKHPRRDLFEAAQKINVNDKMSIVIMNEGSHVSIENLADIQGSSLHEILTYVLKQKKELKLSKIAKGAGFELLSEDLNIKSGVTFAQEEGDHSDQVYESPKGIAPAGTYDSEAEHQSDQLSRGNPEGVREATGGLDRIQVPEKENTSHGENVAQPEFPGAESFEQSSDKSVSEHPHVQEAADSLVSGRIFGLEIEEENQEKMVNMENVQSLVAQREDHSNNPSERDSRGVQEATLDLDMIQVLERENVVYEEHVVQPEPTAHESFEQHTDKIFIEHSHIQEATDSSGDGRIFEKTLEVDEKKQERSFGGSFFFCDGQYRLLRTLTGGSSVPAAVIVDPSVQQHYVLDEQLVFNHSLLAEFLGRFIDGTLPPYQQSEPFAPSPRVAPNPPFVNKDFHEANSIPRVTANSFTELVLGNHSDTVNGSISHSQDVLVLFSNSWCGFCQRMELVVREVYRTILGYSNMLRTASVDGKMCSSLLK</sequence>
<evidence type="ECO:0000256" key="1">
    <source>
        <dbReference type="ARBA" id="ARBA00006347"/>
    </source>
</evidence>
<accession>A0A484L3B7</accession>
<evidence type="ECO:0008006" key="6">
    <source>
        <dbReference type="Google" id="ProtNLM"/>
    </source>
</evidence>
<evidence type="ECO:0000313" key="5">
    <source>
        <dbReference type="Proteomes" id="UP000595140"/>
    </source>
</evidence>
<evidence type="ECO:0000256" key="2">
    <source>
        <dbReference type="SAM" id="MobiDB-lite"/>
    </source>
</evidence>
<dbReference type="GO" id="GO:0006457">
    <property type="term" value="P:protein folding"/>
    <property type="evidence" value="ECO:0007669"/>
    <property type="project" value="TreeGrafter"/>
</dbReference>